<dbReference type="EMBL" id="JAOUSF010000001">
    <property type="protein sequence ID" value="MCU9612313.1"/>
    <property type="molecule type" value="Genomic_DNA"/>
</dbReference>
<comment type="caution">
    <text evidence="1">The sequence shown here is derived from an EMBL/GenBank/DDBJ whole genome shotgun (WGS) entry which is preliminary data.</text>
</comment>
<gene>
    <name evidence="1" type="ORF">OEV98_01900</name>
</gene>
<dbReference type="Proteomes" id="UP001209318">
    <property type="component" value="Unassembled WGS sequence"/>
</dbReference>
<dbReference type="AlphaFoldDB" id="A0AAE3LS27"/>
<sequence>MEEEKQMLFKELLLLSYFEAYSMKEPTVEKLLNQISKKLEGIVKLEVK</sequence>
<organism evidence="1 2">
    <name type="scientific">Perspicuibacillus lycopersici</name>
    <dbReference type="NCBI Taxonomy" id="1325689"/>
    <lineage>
        <taxon>Bacteria</taxon>
        <taxon>Bacillati</taxon>
        <taxon>Bacillota</taxon>
        <taxon>Bacilli</taxon>
        <taxon>Bacillales</taxon>
        <taxon>Bacillaceae</taxon>
        <taxon>Perspicuibacillus</taxon>
    </lineage>
</organism>
<accession>A0AAE3LS27</accession>
<proteinExistence type="predicted"/>
<reference evidence="1" key="1">
    <citation type="submission" date="2022-10" db="EMBL/GenBank/DDBJ databases">
        <title>Description of Fervidibacillus gen. nov. in the family Fervidibacillaceae fam. nov. with two species, Fervidibacillus albus sp. nov., and Fervidibacillus halotolerans sp. nov., isolated from tidal flat sediments.</title>
        <authorList>
            <person name="Kwon K.K."/>
            <person name="Yang S.-H."/>
        </authorList>
    </citation>
    <scope>NUCLEOTIDE SEQUENCE</scope>
    <source>
        <strain evidence="1">JCM 19140</strain>
    </source>
</reference>
<evidence type="ECO:0000313" key="2">
    <source>
        <dbReference type="Proteomes" id="UP001209318"/>
    </source>
</evidence>
<name>A0AAE3LS27_9BACI</name>
<protein>
    <submittedName>
        <fullName evidence="1">Uncharacterized protein</fullName>
    </submittedName>
</protein>
<keyword evidence="2" id="KW-1185">Reference proteome</keyword>
<evidence type="ECO:0000313" key="1">
    <source>
        <dbReference type="EMBL" id="MCU9612313.1"/>
    </source>
</evidence>
<dbReference type="RefSeq" id="WP_263071444.1">
    <property type="nucleotide sequence ID" value="NZ_JAOUSF010000001.1"/>
</dbReference>